<protein>
    <submittedName>
        <fullName evidence="1">Uncharacterized protein</fullName>
    </submittedName>
</protein>
<reference evidence="2" key="1">
    <citation type="submission" date="2017-03" db="EMBL/GenBank/DDBJ databases">
        <title>Phytopthora megakarya and P. palmivora, two closely related causual agents of cacao black pod achieved similar genome size and gene model numbers by different mechanisms.</title>
        <authorList>
            <person name="Ali S."/>
            <person name="Shao J."/>
            <person name="Larry D.J."/>
            <person name="Kronmiller B."/>
            <person name="Shen D."/>
            <person name="Strem M.D."/>
            <person name="Melnick R.L."/>
            <person name="Guiltinan M.J."/>
            <person name="Tyler B.M."/>
            <person name="Meinhardt L.W."/>
            <person name="Bailey B.A."/>
        </authorList>
    </citation>
    <scope>NUCLEOTIDE SEQUENCE [LARGE SCALE GENOMIC DNA]</scope>
    <source>
        <strain evidence="2">zdho120</strain>
    </source>
</reference>
<proteinExistence type="predicted"/>
<keyword evidence="2" id="KW-1185">Reference proteome</keyword>
<accession>A0A225WAX0</accession>
<comment type="caution">
    <text evidence="1">The sequence shown here is derived from an EMBL/GenBank/DDBJ whole genome shotgun (WGS) entry which is preliminary data.</text>
</comment>
<dbReference type="OrthoDB" id="104174at2759"/>
<dbReference type="AlphaFoldDB" id="A0A225WAX0"/>
<evidence type="ECO:0000313" key="2">
    <source>
        <dbReference type="Proteomes" id="UP000198211"/>
    </source>
</evidence>
<evidence type="ECO:0000313" key="1">
    <source>
        <dbReference type="EMBL" id="OWZ14871.1"/>
    </source>
</evidence>
<gene>
    <name evidence="1" type="ORF">PHMEG_00011570</name>
</gene>
<sequence length="52" mass="6059">MRSTGYMHDGTCEVWLDDTMVIQYDNCHEAISGKDYTIDYSSCTSTCTLYWF</sequence>
<name>A0A225WAX0_9STRA</name>
<dbReference type="Proteomes" id="UP000198211">
    <property type="component" value="Unassembled WGS sequence"/>
</dbReference>
<dbReference type="EMBL" id="NBNE01001242">
    <property type="protein sequence ID" value="OWZ14871.1"/>
    <property type="molecule type" value="Genomic_DNA"/>
</dbReference>
<organism evidence="1 2">
    <name type="scientific">Phytophthora megakarya</name>
    <dbReference type="NCBI Taxonomy" id="4795"/>
    <lineage>
        <taxon>Eukaryota</taxon>
        <taxon>Sar</taxon>
        <taxon>Stramenopiles</taxon>
        <taxon>Oomycota</taxon>
        <taxon>Peronosporomycetes</taxon>
        <taxon>Peronosporales</taxon>
        <taxon>Peronosporaceae</taxon>
        <taxon>Phytophthora</taxon>
    </lineage>
</organism>